<dbReference type="AlphaFoldDB" id="A0A507DV20"/>
<evidence type="ECO:0000256" key="1">
    <source>
        <dbReference type="SAM" id="Coils"/>
    </source>
</evidence>
<dbReference type="GO" id="GO:0032007">
    <property type="term" value="P:negative regulation of TOR signaling"/>
    <property type="evidence" value="ECO:0007669"/>
    <property type="project" value="InterPro"/>
</dbReference>
<feature type="region of interest" description="Disordered" evidence="2">
    <location>
        <begin position="256"/>
        <end position="289"/>
    </location>
</feature>
<feature type="compositionally biased region" description="Pro residues" evidence="2">
    <location>
        <begin position="444"/>
        <end position="454"/>
    </location>
</feature>
<keyword evidence="4" id="KW-1185">Reference proteome</keyword>
<proteinExistence type="predicted"/>
<evidence type="ECO:0000256" key="2">
    <source>
        <dbReference type="SAM" id="MobiDB-lite"/>
    </source>
</evidence>
<feature type="compositionally biased region" description="Polar residues" evidence="2">
    <location>
        <begin position="389"/>
        <end position="398"/>
    </location>
</feature>
<feature type="compositionally biased region" description="Polar residues" evidence="2">
    <location>
        <begin position="469"/>
        <end position="478"/>
    </location>
</feature>
<dbReference type="GO" id="GO:0005737">
    <property type="term" value="C:cytoplasm"/>
    <property type="evidence" value="ECO:0007669"/>
    <property type="project" value="TreeGrafter"/>
</dbReference>
<accession>A0A507DV20</accession>
<dbReference type="Proteomes" id="UP000318582">
    <property type="component" value="Unassembled WGS sequence"/>
</dbReference>
<evidence type="ECO:0000313" key="4">
    <source>
        <dbReference type="Proteomes" id="UP000318582"/>
    </source>
</evidence>
<protein>
    <submittedName>
        <fullName evidence="3">Uncharacterized protein</fullName>
    </submittedName>
</protein>
<dbReference type="EMBL" id="QEAQ01000138">
    <property type="protein sequence ID" value="TPX54798.1"/>
    <property type="molecule type" value="Genomic_DNA"/>
</dbReference>
<sequence length="551" mass="59576">MSSSSIHACSCLNVKVRAQIAPTPTTPTGTPQHSPTTAAAPPPLTTTSPALEESDELASPTSPLQQFRGHLPYVQAAPTVGGYQAKLGLGGITIEHRLLVKHILHEEHWLEVRCMNCSCAAYYIHLDPALHYSLPELNAQIPYDGTVLLGTETITDIQQAKQSPTFSEACKIILMSNHAKAEHTPEEYGLAQAYEAFDAGIKRSLEYKRIQMEERIAAYRREQQELLEHQQQRIMRDAEILWAQVCNLHRDRLHRHQSAAGGSGSATVRTSAPRGAWATPTSPDSVGSPSFANIDAATVGSFYQRSYIASHPVPPTGRRRSMVGVADLNKRPTDAPSPASQLSSSIAAADSTADTAPAPDASTSELATKSKGSDTPNSVRRVRFGGETSAPTDENSPPSAVEPAMSPEHSQSDDAIFDLDEEEESTDKYHQDSLSESEEEDQPPASPTQAPEPMPSYSSSLPIRIPSMSRLNTISQPTIPEEGEISGSPPKQTGDDVASSITKKGSENGGSDDEEDNDRFVAPHILSARTYTEDYFSAMRPPKARKTSFAI</sequence>
<organism evidence="3 4">
    <name type="scientific">Powellomyces hirtus</name>
    <dbReference type="NCBI Taxonomy" id="109895"/>
    <lineage>
        <taxon>Eukaryota</taxon>
        <taxon>Fungi</taxon>
        <taxon>Fungi incertae sedis</taxon>
        <taxon>Chytridiomycota</taxon>
        <taxon>Chytridiomycota incertae sedis</taxon>
        <taxon>Chytridiomycetes</taxon>
        <taxon>Spizellomycetales</taxon>
        <taxon>Powellomycetaceae</taxon>
        <taxon>Powellomyces</taxon>
    </lineage>
</organism>
<dbReference type="PANTHER" id="PTHR21844">
    <property type="entry name" value="AKT1 SUBSTRATE 1 PROTEIN"/>
    <property type="match status" value="1"/>
</dbReference>
<dbReference type="STRING" id="109895.A0A507DV20"/>
<dbReference type="PANTHER" id="PTHR21844:SF2">
    <property type="entry name" value="PROLINE-RICH AKT1 SUBSTRATE 1"/>
    <property type="match status" value="1"/>
</dbReference>
<evidence type="ECO:0000313" key="3">
    <source>
        <dbReference type="EMBL" id="TPX54798.1"/>
    </source>
</evidence>
<feature type="compositionally biased region" description="Polar residues" evidence="2">
    <location>
        <begin position="279"/>
        <end position="289"/>
    </location>
</feature>
<feature type="coiled-coil region" evidence="1">
    <location>
        <begin position="202"/>
        <end position="229"/>
    </location>
</feature>
<keyword evidence="1" id="KW-0175">Coiled coil</keyword>
<feature type="compositionally biased region" description="Low complexity" evidence="2">
    <location>
        <begin position="22"/>
        <end position="51"/>
    </location>
</feature>
<feature type="compositionally biased region" description="Low complexity" evidence="2">
    <location>
        <begin position="343"/>
        <end position="364"/>
    </location>
</feature>
<feature type="region of interest" description="Disordered" evidence="2">
    <location>
        <begin position="328"/>
        <end position="522"/>
    </location>
</feature>
<gene>
    <name evidence="3" type="ORF">PhCBS80983_g05742</name>
</gene>
<feature type="region of interest" description="Disordered" evidence="2">
    <location>
        <begin position="22"/>
        <end position="62"/>
    </location>
</feature>
<dbReference type="InterPro" id="IPR026682">
    <property type="entry name" value="AKT1S1"/>
</dbReference>
<feature type="compositionally biased region" description="Acidic residues" evidence="2">
    <location>
        <begin position="415"/>
        <end position="425"/>
    </location>
</feature>
<reference evidence="3 4" key="1">
    <citation type="journal article" date="2019" name="Sci. Rep.">
        <title>Comparative genomics of chytrid fungi reveal insights into the obligate biotrophic and pathogenic lifestyle of Synchytrium endobioticum.</title>
        <authorList>
            <person name="van de Vossenberg B.T.L.H."/>
            <person name="Warris S."/>
            <person name="Nguyen H.D.T."/>
            <person name="van Gent-Pelzer M.P.E."/>
            <person name="Joly D.L."/>
            <person name="van de Geest H.C."/>
            <person name="Bonants P.J.M."/>
            <person name="Smith D.S."/>
            <person name="Levesque C.A."/>
            <person name="van der Lee T.A.J."/>
        </authorList>
    </citation>
    <scope>NUCLEOTIDE SEQUENCE [LARGE SCALE GENOMIC DNA]</scope>
    <source>
        <strain evidence="3 4">CBS 809.83</strain>
    </source>
</reference>
<comment type="caution">
    <text evidence="3">The sequence shown here is derived from an EMBL/GenBank/DDBJ whole genome shotgun (WGS) entry which is preliminary data.</text>
</comment>
<name>A0A507DV20_9FUNG</name>